<accession>A0A9W4U4L9</accession>
<feature type="region of interest" description="Disordered" evidence="1">
    <location>
        <begin position="356"/>
        <end position="417"/>
    </location>
</feature>
<sequence>MPRKRRSASAATTSGSKGTKRKRGIDWDTISEDNGFAGFKLRPMKQPKKPQPGFQEPTKDYNHMSMEAVVAQANPFPDTDLGPTYFRIAPKPHWESPSFKRYAKFTVETHHYHVGDIVHIRHDADESTLEAPIENWLAKVLEIRGANSNNVYLRIYWMYRPEDLPGGRRPYHGKNELIATNDMDILHARTVNGLADVIQWTEDRENTEILDPVTLFWRQTFDVSKRPHLLSQLPKHCIDNTPWNPDEPLVQCGSCHNWLHASCLQDAAVRKLYKEHNLAYPEPTKGKGAKNAQPAAAFQAQVEVTESSLTYMNITDKRVGPTKDVTTKTPIYCLLCNAPVDETKAEMTNVANDEPASAGIHVNSSHLTPATPPTMSDGEDSGKDIAKSSPELSNPHEEPSRVPTGQTATEQSLSPILFSENNLRTHVESFSKLFAP</sequence>
<evidence type="ECO:0000313" key="4">
    <source>
        <dbReference type="Proteomes" id="UP001152607"/>
    </source>
</evidence>
<dbReference type="InterPro" id="IPR001025">
    <property type="entry name" value="BAH_dom"/>
</dbReference>
<keyword evidence="4" id="KW-1185">Reference proteome</keyword>
<dbReference type="CDD" id="cd15489">
    <property type="entry name" value="PHD_SF"/>
    <property type="match status" value="1"/>
</dbReference>
<dbReference type="SUPFAM" id="SSF57903">
    <property type="entry name" value="FYVE/PHD zinc finger"/>
    <property type="match status" value="1"/>
</dbReference>
<dbReference type="InterPro" id="IPR013083">
    <property type="entry name" value="Znf_RING/FYVE/PHD"/>
</dbReference>
<dbReference type="EMBL" id="CAOQHR010000001">
    <property type="protein sequence ID" value="CAI6277388.1"/>
    <property type="molecule type" value="Genomic_DNA"/>
</dbReference>
<feature type="domain" description="BAH" evidence="2">
    <location>
        <begin position="110"/>
        <end position="232"/>
    </location>
</feature>
<name>A0A9W4U4L9_9PLEO</name>
<proteinExistence type="predicted"/>
<feature type="region of interest" description="Disordered" evidence="1">
    <location>
        <begin position="1"/>
        <end position="31"/>
    </location>
</feature>
<dbReference type="Gene3D" id="3.30.40.10">
    <property type="entry name" value="Zinc/RING finger domain, C3HC4 (zinc finger)"/>
    <property type="match status" value="1"/>
</dbReference>
<evidence type="ECO:0000259" key="2">
    <source>
        <dbReference type="PROSITE" id="PS51038"/>
    </source>
</evidence>
<dbReference type="PROSITE" id="PS51038">
    <property type="entry name" value="BAH"/>
    <property type="match status" value="1"/>
</dbReference>
<evidence type="ECO:0000313" key="3">
    <source>
        <dbReference type="EMBL" id="CAI6277388.1"/>
    </source>
</evidence>
<reference evidence="3" key="1">
    <citation type="submission" date="2023-01" db="EMBL/GenBank/DDBJ databases">
        <authorList>
            <person name="Van Ghelder C."/>
            <person name="Rancurel C."/>
        </authorList>
    </citation>
    <scope>NUCLEOTIDE SEQUENCE</scope>
    <source>
        <strain evidence="3">CNCM I-4278</strain>
    </source>
</reference>
<comment type="caution">
    <text evidence="3">The sequence shown here is derived from an EMBL/GenBank/DDBJ whole genome shotgun (WGS) entry which is preliminary data.</text>
</comment>
<organism evidence="3 4">
    <name type="scientific">Periconia digitata</name>
    <dbReference type="NCBI Taxonomy" id="1303443"/>
    <lineage>
        <taxon>Eukaryota</taxon>
        <taxon>Fungi</taxon>
        <taxon>Dikarya</taxon>
        <taxon>Ascomycota</taxon>
        <taxon>Pezizomycotina</taxon>
        <taxon>Dothideomycetes</taxon>
        <taxon>Pleosporomycetidae</taxon>
        <taxon>Pleosporales</taxon>
        <taxon>Massarineae</taxon>
        <taxon>Periconiaceae</taxon>
        <taxon>Periconia</taxon>
    </lineage>
</organism>
<dbReference type="Gene3D" id="2.30.30.490">
    <property type="match status" value="1"/>
</dbReference>
<evidence type="ECO:0000256" key="1">
    <source>
        <dbReference type="SAM" id="MobiDB-lite"/>
    </source>
</evidence>
<dbReference type="SMART" id="SM00439">
    <property type="entry name" value="BAH"/>
    <property type="match status" value="1"/>
</dbReference>
<dbReference type="Proteomes" id="UP001152607">
    <property type="component" value="Unassembled WGS sequence"/>
</dbReference>
<feature type="compositionally biased region" description="Low complexity" evidence="1">
    <location>
        <begin position="8"/>
        <end position="17"/>
    </location>
</feature>
<dbReference type="OrthoDB" id="10259622at2759"/>
<dbReference type="CDD" id="cd04370">
    <property type="entry name" value="BAH"/>
    <property type="match status" value="1"/>
</dbReference>
<gene>
    <name evidence="3" type="ORF">PDIGIT_LOCUS1970</name>
</gene>
<protein>
    <recommendedName>
        <fullName evidence="2">BAH domain-containing protein</fullName>
    </recommendedName>
</protein>
<feature type="compositionally biased region" description="Polar residues" evidence="1">
    <location>
        <begin position="403"/>
        <end position="417"/>
    </location>
</feature>
<dbReference type="InterPro" id="IPR011011">
    <property type="entry name" value="Znf_FYVE_PHD"/>
</dbReference>
<dbReference type="PANTHER" id="PTHR46364">
    <property type="entry name" value="OS08G0421900 PROTEIN"/>
    <property type="match status" value="1"/>
</dbReference>
<dbReference type="AlphaFoldDB" id="A0A9W4U4L9"/>
<dbReference type="GO" id="GO:0003682">
    <property type="term" value="F:chromatin binding"/>
    <property type="evidence" value="ECO:0007669"/>
    <property type="project" value="InterPro"/>
</dbReference>
<dbReference type="InterPro" id="IPR043151">
    <property type="entry name" value="BAH_sf"/>
</dbReference>